<feature type="compositionally biased region" description="Polar residues" evidence="1">
    <location>
        <begin position="705"/>
        <end position="753"/>
    </location>
</feature>
<dbReference type="Proteomes" id="UP001266305">
    <property type="component" value="Unassembled WGS sequence"/>
</dbReference>
<feature type="compositionally biased region" description="Low complexity" evidence="1">
    <location>
        <begin position="685"/>
        <end position="704"/>
    </location>
</feature>
<feature type="region of interest" description="Disordered" evidence="1">
    <location>
        <begin position="1"/>
        <end position="24"/>
    </location>
</feature>
<feature type="compositionally biased region" description="Polar residues" evidence="1">
    <location>
        <begin position="89"/>
        <end position="143"/>
    </location>
</feature>
<feature type="region of interest" description="Disordered" evidence="1">
    <location>
        <begin position="256"/>
        <end position="285"/>
    </location>
</feature>
<keyword evidence="3" id="KW-1185">Reference proteome</keyword>
<feature type="region of interest" description="Disordered" evidence="1">
    <location>
        <begin position="348"/>
        <end position="367"/>
    </location>
</feature>
<feature type="region of interest" description="Disordered" evidence="1">
    <location>
        <begin position="1823"/>
        <end position="1846"/>
    </location>
</feature>
<feature type="compositionally biased region" description="Polar residues" evidence="1">
    <location>
        <begin position="40"/>
        <end position="60"/>
    </location>
</feature>
<feature type="compositionally biased region" description="Polar residues" evidence="1">
    <location>
        <begin position="1089"/>
        <end position="1114"/>
    </location>
</feature>
<feature type="compositionally biased region" description="Low complexity" evidence="1">
    <location>
        <begin position="445"/>
        <end position="456"/>
    </location>
</feature>
<feature type="compositionally biased region" description="Polar residues" evidence="1">
    <location>
        <begin position="931"/>
        <end position="940"/>
    </location>
</feature>
<feature type="region of interest" description="Disordered" evidence="1">
    <location>
        <begin position="1332"/>
        <end position="1360"/>
    </location>
</feature>
<feature type="compositionally biased region" description="Polar residues" evidence="1">
    <location>
        <begin position="615"/>
        <end position="684"/>
    </location>
</feature>
<feature type="compositionally biased region" description="Polar residues" evidence="1">
    <location>
        <begin position="13"/>
        <end position="24"/>
    </location>
</feature>
<evidence type="ECO:0000256" key="1">
    <source>
        <dbReference type="SAM" id="MobiDB-lite"/>
    </source>
</evidence>
<reference evidence="2 3" key="1">
    <citation type="submission" date="2023-05" db="EMBL/GenBank/DDBJ databases">
        <title>B98-5 Cell Line De Novo Hybrid Assembly: An Optical Mapping Approach.</title>
        <authorList>
            <person name="Kananen K."/>
            <person name="Auerbach J.A."/>
            <person name="Kautto E."/>
            <person name="Blachly J.S."/>
        </authorList>
    </citation>
    <scope>NUCLEOTIDE SEQUENCE [LARGE SCALE GENOMIC DNA]</scope>
    <source>
        <strain evidence="2">B95-8</strain>
        <tissue evidence="2">Cell line</tissue>
    </source>
</reference>
<comment type="caution">
    <text evidence="2">The sequence shown here is derived from an EMBL/GenBank/DDBJ whole genome shotgun (WGS) entry which is preliminary data.</text>
</comment>
<sequence>MTMSTDSTSGTTEEISVTGSKNTALVTSAGSITAILEGQSTATSLRTSNREISASSQNHQTHGTETTREAQTTTLTQMSTSPLSSSPSVHNVTATVSQETAPPGETTTSSPASVTNTPMMTPKVTSFTDYTLGNTRETSTPVTESLRPVTSAVSVTGESERQSTETSSRSSIQGITAFSQNQQTQSTETTRESQTSTLTQMITSTLSSSPRVHNVTGTVAQETSPPAEKSTSSLFSVSNTPMISKTRTMTTFTESTFNNTEETSTPATESPTPVPSAASIKAEPEGQSTAVSSKTSAWDISAFPQNHQTQSMETTRESQTSMVTQMSTLTLSSFPSVHNVAGAVSQETFPSGETTTSSSSSVSNTPITTSKTITMTAFTDSTFNNTKETSTPGTVSSTPVPSAASITAEPVEKSTATASRTSTLDTSAFSQNHQTQSMETTREAQTSTLTQGTTSTPSFSPSVLNVTDTVSQEISPPDEKTTSFPFSVSNTLILTSKIITMTTFAESTFNNTEETMPVTESLRPVTPAVSIKGEPEGQSPENSSRSTIQDTTAFSQNHQTQSLETTRESLTTTLIQMPTSTLFYSPRVHNVTWTVSQETSTPGETTTSSPSSFSNAPVKTSKDITMTTSTDSTLGNTGETSIPLTGSLMPVTSASSITTEPEGQSSATSLRTSTQDTSAFSQNHQSQSTETTRDTQTSTLSQRTMSTLSSSPSVLNVTDTVPQETSPPDEMTTSFPSSVSNTPIMKSKTITVKTLTESTSNITEETSTPRTKSPTPLPSAASITAEPGQSTAASLRISMWDTSASSQNYQIQSTETTRESQTSILTQMMTSTPSFSPSVHNVTGTVSQDTSPPGETATSSLSSVTNIPMMISKTVTMTTFTNSTVGNTAEISTPLTETLMPVTSASSITAEPGQSLTTSSKTFNQDTTAFSQNHQNQNMETTRDAPTSTLPQRTTPTPSSSTSVYNVAGTVAEETSLSGEKTTSSSSSVSNTSMTTSKVMTMTTFTESTPKNTEETATPGTKSPTTVISAASLTAKPGQSTAISSRTSTLDTSPSSQNHQTQSTETTRESQTSTLPQMSTSTLSSSPSAHNVTATVPQDTSPPGETTASFLSSVTDTTMMTSKVITMTTSTDSTLGNTAEISPLTGNLMSVTSAASVTAEPEGHSQTTSSRSSTQDATAFPQNHQTQSMETTRDSQISTLTGVTSTPLTSPSRHTLTGRFSQETSPPDEMTTSSPSSITNTLMMTSRVRTITTSTDSTLGNTGETSTPVTGSLKSVTSATSITAEQEGQSPATFSSTSTQDTIAFSQNHETQSMETTRESQTRTVTQMSTLTLSSSPSVHNVTTTVSQDTSPPGETTASFLSSVTDTSMMTSKVITMTTSTDSTLGNTVETSTPLTGSLMPVTSASSITAEPEGQSSATSSRSSTQDTIAFSQNHQSQSMETTRDAQTSTLPQRTTSTLSSSTSVLNVTEVVSWEISRPDEMTTSIPSSVTNTPMMTSKTITMTTATDSTLGNTEETSTPGTKSPAPVTSAASITAEVEGQSIASSSKASTQDISAFSQNHQTQSVDTTRESQTTTVTGVVTSAPLTSPRRHTLTGSFSQETAHPDEMTTSSLTSFSNTPVMTSRVITRTTSTDSTLGNTGETSVPVTGSLMPVTSVASVTVEPEGQSPATFSRTSTQYTTAFLQNQQTQSMGTTRGPHINTLTLVASTVLSSPSGFTLSGTVSQETLPSGETTTSSPSSVSNTFPVTSEVFRMPTSTDSTLGNTEETSLSPKIQCDPDDKSSHILTYAGWTHTTTNYNGTINISFNNTSRKPLSSEITGCFPERSHSSLEDHTRIPNHEVRLPRD</sequence>
<feature type="region of interest" description="Disordered" evidence="1">
    <location>
        <begin position="834"/>
        <end position="861"/>
    </location>
</feature>
<feature type="compositionally biased region" description="Low complexity" evidence="1">
    <location>
        <begin position="1060"/>
        <end position="1088"/>
    </location>
</feature>
<feature type="compositionally biased region" description="Polar residues" evidence="1">
    <location>
        <begin position="1594"/>
        <end position="1617"/>
    </location>
</feature>
<proteinExistence type="predicted"/>
<feature type="compositionally biased region" description="Basic and acidic residues" evidence="1">
    <location>
        <begin position="1824"/>
        <end position="1846"/>
    </location>
</feature>
<feature type="compositionally biased region" description="Polar residues" evidence="1">
    <location>
        <begin position="1755"/>
        <end position="1772"/>
    </location>
</feature>
<feature type="compositionally biased region" description="Low complexity" evidence="1">
    <location>
        <begin position="61"/>
        <end position="88"/>
    </location>
</feature>
<feature type="compositionally biased region" description="Polar residues" evidence="1">
    <location>
        <begin position="1511"/>
        <end position="1522"/>
    </location>
</feature>
<evidence type="ECO:0000313" key="2">
    <source>
        <dbReference type="EMBL" id="KAK2090013.1"/>
    </source>
</evidence>
<feature type="region of interest" description="Disordered" evidence="1">
    <location>
        <begin position="596"/>
        <end position="787"/>
    </location>
</feature>
<feature type="compositionally biased region" description="Low complexity" evidence="1">
    <location>
        <begin position="975"/>
        <end position="1006"/>
    </location>
</feature>
<feature type="region of interest" description="Disordered" evidence="1">
    <location>
        <begin position="1508"/>
        <end position="1617"/>
    </location>
</feature>
<feature type="compositionally biased region" description="Polar residues" evidence="1">
    <location>
        <begin position="414"/>
        <end position="439"/>
    </location>
</feature>
<dbReference type="EMBL" id="JASSZA010000017">
    <property type="protein sequence ID" value="KAK2090013.1"/>
    <property type="molecule type" value="Genomic_DNA"/>
</dbReference>
<organism evidence="2 3">
    <name type="scientific">Saguinus oedipus</name>
    <name type="common">Cotton-top tamarin</name>
    <name type="synonym">Oedipomidas oedipus</name>
    <dbReference type="NCBI Taxonomy" id="9490"/>
    <lineage>
        <taxon>Eukaryota</taxon>
        <taxon>Metazoa</taxon>
        <taxon>Chordata</taxon>
        <taxon>Craniata</taxon>
        <taxon>Vertebrata</taxon>
        <taxon>Euteleostomi</taxon>
        <taxon>Mammalia</taxon>
        <taxon>Eutheria</taxon>
        <taxon>Euarchontoglires</taxon>
        <taxon>Primates</taxon>
        <taxon>Haplorrhini</taxon>
        <taxon>Platyrrhini</taxon>
        <taxon>Cebidae</taxon>
        <taxon>Callitrichinae</taxon>
        <taxon>Saguinus</taxon>
    </lineage>
</organism>
<feature type="compositionally biased region" description="Polar residues" evidence="1">
    <location>
        <begin position="1426"/>
        <end position="1447"/>
    </location>
</feature>
<feature type="region of interest" description="Disordered" evidence="1">
    <location>
        <begin position="1721"/>
        <end position="1745"/>
    </location>
</feature>
<accession>A0ABQ9TYX8</accession>
<feature type="compositionally biased region" description="Low complexity" evidence="1">
    <location>
        <begin position="596"/>
        <end position="614"/>
    </location>
</feature>
<feature type="compositionally biased region" description="Polar residues" evidence="1">
    <location>
        <begin position="1542"/>
        <end position="1573"/>
    </location>
</feature>
<feature type="compositionally biased region" description="Polar residues" evidence="1">
    <location>
        <begin position="539"/>
        <end position="559"/>
    </location>
</feature>
<feature type="compositionally biased region" description="Low complexity" evidence="1">
    <location>
        <begin position="1448"/>
        <end position="1463"/>
    </location>
</feature>
<feature type="compositionally biased region" description="Polar residues" evidence="1">
    <location>
        <begin position="1629"/>
        <end position="1647"/>
    </location>
</feature>
<feature type="region of interest" description="Disordered" evidence="1">
    <location>
        <begin position="1755"/>
        <end position="1774"/>
    </location>
</feature>
<feature type="region of interest" description="Disordered" evidence="1">
    <location>
        <begin position="529"/>
        <end position="565"/>
    </location>
</feature>
<feature type="region of interest" description="Disordered" evidence="1">
    <location>
        <begin position="931"/>
        <end position="1114"/>
    </location>
</feature>
<feature type="region of interest" description="Disordered" evidence="1">
    <location>
        <begin position="1629"/>
        <end position="1649"/>
    </location>
</feature>
<feature type="compositionally biased region" description="Low complexity" evidence="1">
    <location>
        <begin position="389"/>
        <end position="402"/>
    </location>
</feature>
<feature type="region of interest" description="Disordered" evidence="1">
    <location>
        <begin position="40"/>
        <end position="197"/>
    </location>
</feature>
<feature type="compositionally biased region" description="Low complexity" evidence="1">
    <location>
        <begin position="1"/>
        <end position="12"/>
    </location>
</feature>
<name>A0ABQ9TYX8_SAGOE</name>
<feature type="compositionally biased region" description="Low complexity" evidence="1">
    <location>
        <begin position="1165"/>
        <end position="1175"/>
    </location>
</feature>
<feature type="compositionally biased region" description="Polar residues" evidence="1">
    <location>
        <begin position="1007"/>
        <end position="1059"/>
    </location>
</feature>
<feature type="compositionally biased region" description="Low complexity" evidence="1">
    <location>
        <begin position="754"/>
        <end position="768"/>
    </location>
</feature>
<gene>
    <name evidence="2" type="ORF">P7K49_031269</name>
</gene>
<feature type="compositionally biased region" description="Polar residues" evidence="1">
    <location>
        <begin position="1176"/>
        <end position="1237"/>
    </location>
</feature>
<feature type="compositionally biased region" description="Low complexity" evidence="1">
    <location>
        <begin position="179"/>
        <end position="197"/>
    </location>
</feature>
<feature type="compositionally biased region" description="Low complexity" evidence="1">
    <location>
        <begin position="1416"/>
        <end position="1425"/>
    </location>
</feature>
<evidence type="ECO:0000313" key="3">
    <source>
        <dbReference type="Proteomes" id="UP001266305"/>
    </source>
</evidence>
<feature type="region of interest" description="Disordered" evidence="1">
    <location>
        <begin position="383"/>
        <end position="463"/>
    </location>
</feature>
<feature type="compositionally biased region" description="Low complexity" evidence="1">
    <location>
        <begin position="256"/>
        <end position="279"/>
    </location>
</feature>
<protein>
    <submittedName>
        <fullName evidence="2">Uncharacterized protein</fullName>
    </submittedName>
</protein>
<feature type="compositionally biased region" description="Low complexity" evidence="1">
    <location>
        <begin position="946"/>
        <end position="963"/>
    </location>
</feature>
<feature type="region of interest" description="Disordered" evidence="1">
    <location>
        <begin position="1254"/>
        <end position="1299"/>
    </location>
</feature>
<feature type="compositionally biased region" description="Polar residues" evidence="1">
    <location>
        <begin position="1380"/>
        <end position="1409"/>
    </location>
</feature>
<feature type="compositionally biased region" description="Low complexity" evidence="1">
    <location>
        <begin position="351"/>
        <end position="367"/>
    </location>
</feature>
<feature type="region of interest" description="Disordered" evidence="1">
    <location>
        <begin position="1153"/>
        <end position="1237"/>
    </location>
</feature>
<feature type="compositionally biased region" description="Low complexity" evidence="1">
    <location>
        <begin position="1727"/>
        <end position="1745"/>
    </location>
</feature>
<feature type="region of interest" description="Disordered" evidence="1">
    <location>
        <begin position="1380"/>
        <end position="1463"/>
    </location>
</feature>